<name>A0ACC1HNC2_9FUNG</name>
<feature type="non-terminal residue" evidence="1">
    <location>
        <position position="131"/>
    </location>
</feature>
<keyword evidence="2" id="KW-1185">Reference proteome</keyword>
<reference evidence="1" key="1">
    <citation type="submission" date="2022-06" db="EMBL/GenBank/DDBJ databases">
        <title>Phylogenomic reconstructions and comparative analyses of Kickxellomycotina fungi.</title>
        <authorList>
            <person name="Reynolds N.K."/>
            <person name="Stajich J.E."/>
            <person name="Barry K."/>
            <person name="Grigoriev I.V."/>
            <person name="Crous P."/>
            <person name="Smith M.E."/>
        </authorList>
    </citation>
    <scope>NUCLEOTIDE SEQUENCE</scope>
    <source>
        <strain evidence="1">RSA 2271</strain>
    </source>
</reference>
<dbReference type="Proteomes" id="UP001145114">
    <property type="component" value="Unassembled WGS sequence"/>
</dbReference>
<evidence type="ECO:0000313" key="2">
    <source>
        <dbReference type="Proteomes" id="UP001145114"/>
    </source>
</evidence>
<dbReference type="EMBL" id="JAMZIH010002860">
    <property type="protein sequence ID" value="KAJ1677176.1"/>
    <property type="molecule type" value="Genomic_DNA"/>
</dbReference>
<organism evidence="1 2">
    <name type="scientific">Spiromyces aspiralis</name>
    <dbReference type="NCBI Taxonomy" id="68401"/>
    <lineage>
        <taxon>Eukaryota</taxon>
        <taxon>Fungi</taxon>
        <taxon>Fungi incertae sedis</taxon>
        <taxon>Zoopagomycota</taxon>
        <taxon>Kickxellomycotina</taxon>
        <taxon>Kickxellomycetes</taxon>
        <taxon>Kickxellales</taxon>
        <taxon>Kickxellaceae</taxon>
        <taxon>Spiromyces</taxon>
    </lineage>
</organism>
<protein>
    <submittedName>
        <fullName evidence="1">Uncharacterized protein</fullName>
    </submittedName>
</protein>
<sequence length="131" mass="15044">MPKRAPSDGADLSRKRPRSSTVNSTGSNRASARVTGDKVSVGTNDWGEFVRKNKLLVDKTDLLLHVMDDDNPDAIFRPRRFGKTMFLNMAYDFLNIAEDEEELEEKMLTFKEMNIHKVDSTFIDEHCCRYP</sequence>
<accession>A0ACC1HNC2</accession>
<proteinExistence type="predicted"/>
<comment type="caution">
    <text evidence="1">The sequence shown here is derived from an EMBL/GenBank/DDBJ whole genome shotgun (WGS) entry which is preliminary data.</text>
</comment>
<evidence type="ECO:0000313" key="1">
    <source>
        <dbReference type="EMBL" id="KAJ1677176.1"/>
    </source>
</evidence>
<gene>
    <name evidence="1" type="ORF">EV182_006716</name>
</gene>